<evidence type="ECO:0000313" key="2">
    <source>
        <dbReference type="Proteomes" id="UP001056120"/>
    </source>
</evidence>
<reference evidence="1 2" key="2">
    <citation type="journal article" date="2022" name="Mol. Ecol. Resour.">
        <title>The genomes of chicory, endive, great burdock and yacon provide insights into Asteraceae paleo-polyploidization history and plant inulin production.</title>
        <authorList>
            <person name="Fan W."/>
            <person name="Wang S."/>
            <person name="Wang H."/>
            <person name="Wang A."/>
            <person name="Jiang F."/>
            <person name="Liu H."/>
            <person name="Zhao H."/>
            <person name="Xu D."/>
            <person name="Zhang Y."/>
        </authorList>
    </citation>
    <scope>NUCLEOTIDE SEQUENCE [LARGE SCALE GENOMIC DNA]</scope>
    <source>
        <strain evidence="2">cv. Yunnan</strain>
        <tissue evidence="1">Leaves</tissue>
    </source>
</reference>
<comment type="caution">
    <text evidence="1">The sequence shown here is derived from an EMBL/GenBank/DDBJ whole genome shotgun (WGS) entry which is preliminary data.</text>
</comment>
<gene>
    <name evidence="1" type="ORF">L1987_42384</name>
</gene>
<organism evidence="1 2">
    <name type="scientific">Smallanthus sonchifolius</name>
    <dbReference type="NCBI Taxonomy" id="185202"/>
    <lineage>
        <taxon>Eukaryota</taxon>
        <taxon>Viridiplantae</taxon>
        <taxon>Streptophyta</taxon>
        <taxon>Embryophyta</taxon>
        <taxon>Tracheophyta</taxon>
        <taxon>Spermatophyta</taxon>
        <taxon>Magnoliopsida</taxon>
        <taxon>eudicotyledons</taxon>
        <taxon>Gunneridae</taxon>
        <taxon>Pentapetalae</taxon>
        <taxon>asterids</taxon>
        <taxon>campanulids</taxon>
        <taxon>Asterales</taxon>
        <taxon>Asteraceae</taxon>
        <taxon>Asteroideae</taxon>
        <taxon>Heliantheae alliance</taxon>
        <taxon>Millerieae</taxon>
        <taxon>Smallanthus</taxon>
    </lineage>
</organism>
<dbReference type="Proteomes" id="UP001056120">
    <property type="component" value="Linkage Group LG14"/>
</dbReference>
<reference evidence="2" key="1">
    <citation type="journal article" date="2022" name="Mol. Ecol. Resour.">
        <title>The genomes of chicory, endive, great burdock and yacon provide insights into Asteraceae palaeo-polyploidization history and plant inulin production.</title>
        <authorList>
            <person name="Fan W."/>
            <person name="Wang S."/>
            <person name="Wang H."/>
            <person name="Wang A."/>
            <person name="Jiang F."/>
            <person name="Liu H."/>
            <person name="Zhao H."/>
            <person name="Xu D."/>
            <person name="Zhang Y."/>
        </authorList>
    </citation>
    <scope>NUCLEOTIDE SEQUENCE [LARGE SCALE GENOMIC DNA]</scope>
    <source>
        <strain evidence="2">cv. Yunnan</strain>
    </source>
</reference>
<name>A0ACB9GJB5_9ASTR</name>
<sequence>MEGLTILLIFFGASCSILTCSVAVDTLSPTELIEDGDTIVSSGGMYELGFFSPGNSRNRYLGVRYKKVSNGTVVWIANRDTPLNTTSGILKLNSNGILQIVSDGNTNTTIWSSSSVNIINPVAQRLDDGNLVIREGSRNIWQSFDYPGNTYLRGMKLGKDLITGIDRQWISWKNFDDTSPGEYVVSMDMNGFPQIFQKWGSVLHTRFGPWNGVRFSGMPSLNQNPTSENEFVVNEEEIYYKIVVDSSVVSRMYLSPEGDVRPLNWVNHTQRWRTNLASVPTDSCSLYGVCGPYGTCNIRNFPICSCMEGFEPKRPEEWGAGAWFSGCVPRTPLDCVNGNEDGFRSVSGVKLQGTRSSWYDFSMNLDECETECLKNCSCTAYANLDIRNGGSGCLLWFDEIMDIREYNETQYLHIRLAQSELTRLTLAMHARIKKKRSYMKRQDSLCDRPKEDIDLPSFSLSTIAKSTSNFSIANKLGQGGFGPVYKGVLEDGREIAVKQLSKSSRQGLDEFKNEVRLVTYLRNMQCIGYSQLNRMYSALESWC</sequence>
<dbReference type="EMBL" id="CM042031">
    <property type="protein sequence ID" value="KAI3783306.1"/>
    <property type="molecule type" value="Genomic_DNA"/>
</dbReference>
<proteinExistence type="predicted"/>
<accession>A0ACB9GJB5</accession>
<protein>
    <submittedName>
        <fullName evidence="1">Uncharacterized protein</fullName>
    </submittedName>
</protein>
<evidence type="ECO:0000313" key="1">
    <source>
        <dbReference type="EMBL" id="KAI3783306.1"/>
    </source>
</evidence>
<keyword evidence="2" id="KW-1185">Reference proteome</keyword>